<dbReference type="SMART" id="SM00181">
    <property type="entry name" value="EGF"/>
    <property type="match status" value="9"/>
</dbReference>
<organism evidence="16 17">
    <name type="scientific">Denticeps clupeoides</name>
    <name type="common">denticle herring</name>
    <dbReference type="NCBI Taxonomy" id="299321"/>
    <lineage>
        <taxon>Eukaryota</taxon>
        <taxon>Metazoa</taxon>
        <taxon>Chordata</taxon>
        <taxon>Craniata</taxon>
        <taxon>Vertebrata</taxon>
        <taxon>Euteleostomi</taxon>
        <taxon>Actinopterygii</taxon>
        <taxon>Neopterygii</taxon>
        <taxon>Teleostei</taxon>
        <taxon>Clupei</taxon>
        <taxon>Clupeiformes</taxon>
        <taxon>Denticipitoidei</taxon>
        <taxon>Denticipitidae</taxon>
        <taxon>Denticeps</taxon>
    </lineage>
</organism>
<dbReference type="Pfam" id="PF22914">
    <property type="entry name" value="Fibulin_C"/>
    <property type="match status" value="1"/>
</dbReference>
<keyword evidence="7" id="KW-0677">Repeat</keyword>
<dbReference type="GO" id="GO:0005576">
    <property type="term" value="C:extracellular region"/>
    <property type="evidence" value="ECO:0007669"/>
    <property type="project" value="InterPro"/>
</dbReference>
<dbReference type="InterPro" id="IPR000020">
    <property type="entry name" value="Anaphylatoxin/fibulin"/>
</dbReference>
<dbReference type="InterPro" id="IPR050751">
    <property type="entry name" value="ECM_structural_protein"/>
</dbReference>
<reference evidence="16" key="2">
    <citation type="submission" date="2025-08" db="UniProtKB">
        <authorList>
            <consortium name="Ensembl"/>
        </authorList>
    </citation>
    <scope>IDENTIFICATION</scope>
</reference>
<dbReference type="Gene3D" id="2.10.25.10">
    <property type="entry name" value="Laminin"/>
    <property type="match status" value="9"/>
</dbReference>
<feature type="signal peptide" evidence="13">
    <location>
        <begin position="1"/>
        <end position="25"/>
    </location>
</feature>
<gene>
    <name evidence="16" type="primary">FBLN2</name>
</gene>
<dbReference type="InterPro" id="IPR001881">
    <property type="entry name" value="EGF-like_Ca-bd_dom"/>
</dbReference>
<dbReference type="FunFam" id="2.10.25.10:FF:000078">
    <property type="entry name" value="Fibulin-1"/>
    <property type="match status" value="1"/>
</dbReference>
<dbReference type="PROSITE" id="PS50026">
    <property type="entry name" value="EGF_3"/>
    <property type="match status" value="3"/>
</dbReference>
<reference evidence="16 17" key="1">
    <citation type="submission" date="2020-06" db="EMBL/GenBank/DDBJ databases">
        <authorList>
            <consortium name="Wellcome Sanger Institute Data Sharing"/>
        </authorList>
    </citation>
    <scope>NUCLEOTIDE SEQUENCE [LARGE SCALE GENOMIC DNA]</scope>
</reference>
<dbReference type="FunFam" id="2.10.25.10:FF:000341">
    <property type="entry name" value="Fibulin 2"/>
    <property type="match status" value="1"/>
</dbReference>
<comment type="subcellular location">
    <subcellularLocation>
        <location evidence="1">Secreted</location>
        <location evidence="1">Extracellular space</location>
        <location evidence="1">Extracellular matrix</location>
    </subcellularLocation>
</comment>
<evidence type="ECO:0000256" key="9">
    <source>
        <dbReference type="ARBA" id="ARBA00023157"/>
    </source>
</evidence>
<feature type="domain" description="EGF-like" evidence="15">
    <location>
        <begin position="698"/>
        <end position="736"/>
    </location>
</feature>
<evidence type="ECO:0000256" key="12">
    <source>
        <dbReference type="SAM" id="MobiDB-lite"/>
    </source>
</evidence>
<comment type="similarity">
    <text evidence="2">Belongs to the fibulin family.</text>
</comment>
<dbReference type="SUPFAM" id="SSF57184">
    <property type="entry name" value="Growth factor receptor domain"/>
    <property type="match status" value="3"/>
</dbReference>
<dbReference type="PANTHER" id="PTHR24034">
    <property type="entry name" value="EGF-LIKE DOMAIN-CONTAINING PROTEIN"/>
    <property type="match status" value="1"/>
</dbReference>
<proteinExistence type="inferred from homology"/>
<dbReference type="GO" id="GO:0005509">
    <property type="term" value="F:calcium ion binding"/>
    <property type="evidence" value="ECO:0007669"/>
    <property type="project" value="InterPro"/>
</dbReference>
<dbReference type="FunFam" id="2.10.25.10:FF:000139">
    <property type="entry name" value="Fibulin-1"/>
    <property type="match status" value="1"/>
</dbReference>
<dbReference type="PROSITE" id="PS01187">
    <property type="entry name" value="EGF_CA"/>
    <property type="match status" value="3"/>
</dbReference>
<dbReference type="Pfam" id="PF12662">
    <property type="entry name" value="cEGF"/>
    <property type="match status" value="2"/>
</dbReference>
<keyword evidence="4" id="KW-0272">Extracellular matrix</keyword>
<evidence type="ECO:0000256" key="5">
    <source>
        <dbReference type="ARBA" id="ARBA00022536"/>
    </source>
</evidence>
<dbReference type="Proteomes" id="UP000694580">
    <property type="component" value="Chromosome 10"/>
</dbReference>
<dbReference type="InterPro" id="IPR000152">
    <property type="entry name" value="EGF-type_Asp/Asn_hydroxyl_site"/>
</dbReference>
<reference evidence="16" key="3">
    <citation type="submission" date="2025-09" db="UniProtKB">
        <authorList>
            <consortium name="Ensembl"/>
        </authorList>
    </citation>
    <scope>IDENTIFICATION</scope>
</reference>
<protein>
    <recommendedName>
        <fullName evidence="18">Fibulin 2</fullName>
    </recommendedName>
</protein>
<evidence type="ECO:0000256" key="2">
    <source>
        <dbReference type="ARBA" id="ARBA00006127"/>
    </source>
</evidence>
<dbReference type="GeneTree" id="ENSGT00940000156047"/>
<evidence type="ECO:0000256" key="8">
    <source>
        <dbReference type="ARBA" id="ARBA00022837"/>
    </source>
</evidence>
<dbReference type="FunFam" id="2.10.25.10:FF:000010">
    <property type="entry name" value="Pro-epidermal growth factor"/>
    <property type="match status" value="2"/>
</dbReference>
<evidence type="ECO:0000256" key="10">
    <source>
        <dbReference type="ARBA" id="ARBA00023180"/>
    </source>
</evidence>
<keyword evidence="3" id="KW-0964">Secreted</keyword>
<dbReference type="InterPro" id="IPR049883">
    <property type="entry name" value="NOTCH1_EGF-like"/>
</dbReference>
<dbReference type="AlphaFoldDB" id="A0AAY4EI16"/>
<dbReference type="CDD" id="cd00054">
    <property type="entry name" value="EGF_CA"/>
    <property type="match status" value="5"/>
</dbReference>
<evidence type="ECO:0000256" key="7">
    <source>
        <dbReference type="ARBA" id="ARBA00022737"/>
    </source>
</evidence>
<dbReference type="PROSITE" id="PS00010">
    <property type="entry name" value="ASX_HYDROXYL"/>
    <property type="match status" value="4"/>
</dbReference>
<dbReference type="PROSITE" id="PS01186">
    <property type="entry name" value="EGF_2"/>
    <property type="match status" value="3"/>
</dbReference>
<dbReference type="FunFam" id="2.10.25.10:FF:000038">
    <property type="entry name" value="Fibrillin 2"/>
    <property type="match status" value="3"/>
</dbReference>
<name>A0AAY4EI16_9TELE</name>
<dbReference type="PANTHER" id="PTHR24034:SF158">
    <property type="entry name" value="FIBULIN 2"/>
    <property type="match status" value="1"/>
</dbReference>
<feature type="region of interest" description="Disordered" evidence="12">
    <location>
        <begin position="215"/>
        <end position="245"/>
    </location>
</feature>
<evidence type="ECO:0000256" key="3">
    <source>
        <dbReference type="ARBA" id="ARBA00022525"/>
    </source>
</evidence>
<dbReference type="PROSITE" id="PS01178">
    <property type="entry name" value="ANAPHYLATOXIN_2"/>
    <property type="match status" value="1"/>
</dbReference>
<dbReference type="GO" id="GO:0071944">
    <property type="term" value="C:cell periphery"/>
    <property type="evidence" value="ECO:0007669"/>
    <property type="project" value="UniProtKB-ARBA"/>
</dbReference>
<keyword evidence="17" id="KW-1185">Reference proteome</keyword>
<dbReference type="Pfam" id="PF07645">
    <property type="entry name" value="EGF_CA"/>
    <property type="match status" value="6"/>
</dbReference>
<feature type="compositionally biased region" description="Polar residues" evidence="12">
    <location>
        <begin position="218"/>
        <end position="231"/>
    </location>
</feature>
<feature type="domain" description="EGF-like" evidence="15">
    <location>
        <begin position="613"/>
        <end position="651"/>
    </location>
</feature>
<evidence type="ECO:0000313" key="17">
    <source>
        <dbReference type="Proteomes" id="UP000694580"/>
    </source>
</evidence>
<evidence type="ECO:0000259" key="15">
    <source>
        <dbReference type="PROSITE" id="PS50026"/>
    </source>
</evidence>
<evidence type="ECO:0008006" key="18">
    <source>
        <dbReference type="Google" id="ProtNLM"/>
    </source>
</evidence>
<evidence type="ECO:0000256" key="13">
    <source>
        <dbReference type="SAM" id="SignalP"/>
    </source>
</evidence>
<sequence>MDATALTRSRLIECILLLYLGCCLGLRNCTGPCPTVQNCIMAIMRSGDCCPSCVQRGCTCEGYQYYDCTHAGFRDGKVPVGEKYSVDFGSTECVCQDDGLITCHYMPCQELPPNCIEVAQPADGCEKCLRLGCVHGHRKYEAGQSFKTDPCQMCQCPNEGGLLKCSPISDCNPTVGKRWYTANQADTFIPPTTSISPPDNHIRQQLGEKQGTIASLPADQSASGRPETTQPGGRGQTEHEDVPTSRIDNTRHASHFHVAEDQLPPMKQPFQTLFSSKTDETKETRHQRGSTGTYTFICITLMAERDTSECCSCCSLALNLRRRGLSCITPPVYPADQCMNAFQQCCQADLNGISPHHDEKRCRPNIPPGRVSDCPYPTDALTLGEGEESDNDVVATEEAQDINECQMYEGLCHHMCINTPGSYQCTCRPGYVLQQDGSVCMPGNRQPSPQSREPVSDHPDSITVVSALLSVPATDIDECLTSTHNCQADETCVNNIGHFQCEMVVCPSGFQAIGTECEDIDECAQGTHKCGATFKCLNTPGSFSCQALMPCTNGFTLDSQGQCVDIDECNIVAQPCSLGFNCINTVGSYTCQRKVLVCSRGYHTSTDGSRCIDVDECQTSVHQCGQGQTCHNLPGSYRCECQTGYHYDMFRRTCVDVNECWRYLGRLCAQTCENTPGSYQCTCNTGFSLSRDGMNCEDVNECNSNPCSHKCVNMYGSYQCYCMQGYQLMEDKHMCNDIDECSQGIGHLCTYKCVNSPGSYQCGCPEHGFSVSPNGRSCQDIDECALGSHNCSREETCFNIHGGFRCLLFSCPENYRRISDIRCDRISCPNFVDCQTTPLRITYYQLKLQTNTIIPAQVFRIGPSPAYTGDNVIVSITKGNEENFFMTRKLNTYTGALYLLRQVQEPKDFLIDVEMKLWRQGMFNTFLARIYVFITAQSF</sequence>
<feature type="domain" description="Anaphylatoxin-like" evidence="14">
    <location>
        <begin position="313"/>
        <end position="346"/>
    </location>
</feature>
<keyword evidence="6 13" id="KW-0732">Signal</keyword>
<dbReference type="InterPro" id="IPR055088">
    <property type="entry name" value="Fibulin_C"/>
</dbReference>
<dbReference type="GO" id="GO:0030855">
    <property type="term" value="P:epithelial cell differentiation"/>
    <property type="evidence" value="ECO:0007669"/>
    <property type="project" value="UniProtKB-ARBA"/>
</dbReference>
<feature type="domain" description="EGF-like" evidence="15">
    <location>
        <begin position="401"/>
        <end position="441"/>
    </location>
</feature>
<dbReference type="SMART" id="SM00179">
    <property type="entry name" value="EGF_CA"/>
    <property type="match status" value="9"/>
</dbReference>
<evidence type="ECO:0000313" key="16">
    <source>
        <dbReference type="Ensembl" id="ENSDCDP00010057073.1"/>
    </source>
</evidence>
<dbReference type="InterPro" id="IPR018097">
    <property type="entry name" value="EGF_Ca-bd_CS"/>
</dbReference>
<evidence type="ECO:0000259" key="14">
    <source>
        <dbReference type="PROSITE" id="PS01178"/>
    </source>
</evidence>
<evidence type="ECO:0000256" key="6">
    <source>
        <dbReference type="ARBA" id="ARBA00022729"/>
    </source>
</evidence>
<evidence type="ECO:0000256" key="4">
    <source>
        <dbReference type="ARBA" id="ARBA00022530"/>
    </source>
</evidence>
<accession>A0AAY4EI16</accession>
<feature type="compositionally biased region" description="Basic and acidic residues" evidence="12">
    <location>
        <begin position="236"/>
        <end position="245"/>
    </location>
</feature>
<dbReference type="InterPro" id="IPR009030">
    <property type="entry name" value="Growth_fac_rcpt_cys_sf"/>
</dbReference>
<dbReference type="Ensembl" id="ENSDCDT00010067745.1">
    <property type="protein sequence ID" value="ENSDCDP00010057073.1"/>
    <property type="gene ID" value="ENSDCDG00010032340.1"/>
</dbReference>
<keyword evidence="9" id="KW-1015">Disulfide bond</keyword>
<dbReference type="InterPro" id="IPR000742">
    <property type="entry name" value="EGF"/>
</dbReference>
<dbReference type="Pfam" id="PF24532">
    <property type="entry name" value="FIBL-2"/>
    <property type="match status" value="1"/>
</dbReference>
<keyword evidence="10" id="KW-0325">Glycoprotein</keyword>
<dbReference type="SUPFAM" id="SSF57196">
    <property type="entry name" value="EGF/Laminin"/>
    <property type="match status" value="1"/>
</dbReference>
<evidence type="ECO:0000256" key="11">
    <source>
        <dbReference type="PROSITE-ProRule" id="PRU00076"/>
    </source>
</evidence>
<dbReference type="InterPro" id="IPR056612">
    <property type="entry name" value="FIBL-2_dom"/>
</dbReference>
<evidence type="ECO:0000256" key="1">
    <source>
        <dbReference type="ARBA" id="ARBA00004498"/>
    </source>
</evidence>
<comment type="caution">
    <text evidence="11">Lacks conserved residue(s) required for the propagation of feature annotation.</text>
</comment>
<keyword evidence="5 11" id="KW-0245">EGF-like domain</keyword>
<dbReference type="InterPro" id="IPR026823">
    <property type="entry name" value="cEGF"/>
</dbReference>
<feature type="chain" id="PRO_5044201444" description="Fibulin 2" evidence="13">
    <location>
        <begin position="26"/>
        <end position="939"/>
    </location>
</feature>
<keyword evidence="8" id="KW-0106">Calcium</keyword>